<dbReference type="OrthoDB" id="5976667at2759"/>
<feature type="transmembrane region" description="Helical" evidence="6">
    <location>
        <begin position="103"/>
        <end position="124"/>
    </location>
</feature>
<evidence type="ECO:0000313" key="9">
    <source>
        <dbReference type="RefSeq" id="XP_020670043.2"/>
    </source>
</evidence>
<feature type="transmembrane region" description="Helical" evidence="6">
    <location>
        <begin position="68"/>
        <end position="91"/>
    </location>
</feature>
<keyword evidence="8" id="KW-1185">Reference proteome</keyword>
<organism evidence="8 9">
    <name type="scientific">Pogona vitticeps</name>
    <name type="common">central bearded dragon</name>
    <dbReference type="NCBI Taxonomy" id="103695"/>
    <lineage>
        <taxon>Eukaryota</taxon>
        <taxon>Metazoa</taxon>
        <taxon>Chordata</taxon>
        <taxon>Craniata</taxon>
        <taxon>Vertebrata</taxon>
        <taxon>Euteleostomi</taxon>
        <taxon>Lepidosauria</taxon>
        <taxon>Squamata</taxon>
        <taxon>Bifurcata</taxon>
        <taxon>Unidentata</taxon>
        <taxon>Episquamata</taxon>
        <taxon>Toxicofera</taxon>
        <taxon>Iguania</taxon>
        <taxon>Acrodonta</taxon>
        <taxon>Agamidae</taxon>
        <taxon>Amphibolurinae</taxon>
        <taxon>Pogona</taxon>
    </lineage>
</organism>
<reference evidence="9" key="1">
    <citation type="submission" date="2025-08" db="UniProtKB">
        <authorList>
            <consortium name="RefSeq"/>
        </authorList>
    </citation>
    <scope>IDENTIFICATION</scope>
</reference>
<evidence type="ECO:0000256" key="6">
    <source>
        <dbReference type="SAM" id="Phobius"/>
    </source>
</evidence>
<dbReference type="GO" id="GO:0016020">
    <property type="term" value="C:membrane"/>
    <property type="evidence" value="ECO:0007669"/>
    <property type="project" value="UniProtKB-SubCell"/>
</dbReference>
<keyword evidence="3 6" id="KW-1133">Transmembrane helix</keyword>
<evidence type="ECO:0000256" key="5">
    <source>
        <dbReference type="PROSITE-ProRule" id="PRU00581"/>
    </source>
</evidence>
<evidence type="ECO:0000259" key="7">
    <source>
        <dbReference type="PROSITE" id="PS51225"/>
    </source>
</evidence>
<dbReference type="PANTHER" id="PTHR22776:SF45">
    <property type="entry name" value="CHEMOKINE-LIKE FACTOR"/>
    <property type="match status" value="1"/>
</dbReference>
<evidence type="ECO:0000256" key="4">
    <source>
        <dbReference type="ARBA" id="ARBA00023136"/>
    </source>
</evidence>
<evidence type="ECO:0000256" key="1">
    <source>
        <dbReference type="ARBA" id="ARBA00004141"/>
    </source>
</evidence>
<dbReference type="KEGG" id="pvt:110090665"/>
<dbReference type="GeneID" id="110090665"/>
<keyword evidence="2 5" id="KW-0812">Transmembrane</keyword>
<protein>
    <submittedName>
        <fullName evidence="9">Chemokine-like factor</fullName>
    </submittedName>
</protein>
<dbReference type="InParanoid" id="A0A6J0VCR2"/>
<sequence length="141" mass="15713">MVELNRAFPRTLRGALKIARMVFAFMAAITFGVGGIHEAYLTLAIIEFVISLLFFLLYLLSLQKTLKFLFWPLADAFNSLVSALFLLIAGLCAAIKKIIIEHIVGGVFFLILCVLCIADAAFLLKNITFNRPVPGRDIIHR</sequence>
<feature type="domain" description="MARVEL" evidence="7">
    <location>
        <begin position="8"/>
        <end position="128"/>
    </location>
</feature>
<dbReference type="InterPro" id="IPR008253">
    <property type="entry name" value="Marvel"/>
</dbReference>
<dbReference type="RefSeq" id="XP_020670043.2">
    <property type="nucleotide sequence ID" value="XM_020814384.2"/>
</dbReference>
<name>A0A6J0VCR2_9SAUR</name>
<dbReference type="InterPro" id="IPR050578">
    <property type="entry name" value="MARVEL-CKLF_proteins"/>
</dbReference>
<gene>
    <name evidence="9" type="primary">CKLF</name>
</gene>
<evidence type="ECO:0000256" key="3">
    <source>
        <dbReference type="ARBA" id="ARBA00022989"/>
    </source>
</evidence>
<proteinExistence type="predicted"/>
<evidence type="ECO:0000313" key="8">
    <source>
        <dbReference type="Proteomes" id="UP001652642"/>
    </source>
</evidence>
<dbReference type="PANTHER" id="PTHR22776">
    <property type="entry name" value="MARVEL-CONTAINING POTENTIAL LIPID RAFT-ASSOCIATED PROTEIN"/>
    <property type="match status" value="1"/>
</dbReference>
<comment type="subcellular location">
    <subcellularLocation>
        <location evidence="1">Membrane</location>
        <topology evidence="1">Multi-pass membrane protein</topology>
    </subcellularLocation>
</comment>
<evidence type="ECO:0000256" key="2">
    <source>
        <dbReference type="ARBA" id="ARBA00022692"/>
    </source>
</evidence>
<feature type="transmembrane region" description="Helical" evidence="6">
    <location>
        <begin position="39"/>
        <end position="61"/>
    </location>
</feature>
<dbReference type="CTD" id="51192"/>
<dbReference type="PROSITE" id="PS51225">
    <property type="entry name" value="MARVEL"/>
    <property type="match status" value="1"/>
</dbReference>
<dbReference type="Proteomes" id="UP001652642">
    <property type="component" value="Chromosome 10"/>
</dbReference>
<accession>A0A6J0VCR2</accession>
<keyword evidence="4 5" id="KW-0472">Membrane</keyword>
<dbReference type="AlphaFoldDB" id="A0A6J0VCR2"/>
<feature type="transmembrane region" description="Helical" evidence="6">
    <location>
        <begin position="12"/>
        <end position="33"/>
    </location>
</feature>